<protein>
    <submittedName>
        <fullName evidence="2">Uncharacterized protein</fullName>
    </submittedName>
</protein>
<accession>A0A6C0JLI8</accession>
<evidence type="ECO:0000313" key="2">
    <source>
        <dbReference type="EMBL" id="QHU05636.1"/>
    </source>
</evidence>
<name>A0A6C0JLI8_9ZZZZ</name>
<proteinExistence type="predicted"/>
<dbReference type="EMBL" id="MN740417">
    <property type="protein sequence ID" value="QHU05636.1"/>
    <property type="molecule type" value="Genomic_DNA"/>
</dbReference>
<sequence>MDSEWMTPRKRNAKPERKAEAVRQVSKIGISFEPKPSLMVKDVLTIAESVNEFKTFYQLVKAAAKWGDIEVFDITEWTELLEQRQKAPVYEDVNIMDELVESGNIKRAAYIEPEPEPVPVPRFVLPTRPPCEVCGVYLSHSNPPKDFKGRNLCCLWCSVKKGNDHGERCERCQVHPTSTEEY</sequence>
<organism evidence="2">
    <name type="scientific">viral metagenome</name>
    <dbReference type="NCBI Taxonomy" id="1070528"/>
    <lineage>
        <taxon>unclassified sequences</taxon>
        <taxon>metagenomes</taxon>
        <taxon>organismal metagenomes</taxon>
    </lineage>
</organism>
<feature type="region of interest" description="Disordered" evidence="1">
    <location>
        <begin position="1"/>
        <end position="20"/>
    </location>
</feature>
<reference evidence="2" key="1">
    <citation type="journal article" date="2020" name="Nature">
        <title>Giant virus diversity and host interactions through global metagenomics.</title>
        <authorList>
            <person name="Schulz F."/>
            <person name="Roux S."/>
            <person name="Paez-Espino D."/>
            <person name="Jungbluth S."/>
            <person name="Walsh D.A."/>
            <person name="Denef V.J."/>
            <person name="McMahon K.D."/>
            <person name="Konstantinidis K.T."/>
            <person name="Eloe-Fadrosh E.A."/>
            <person name="Kyrpides N.C."/>
            <person name="Woyke T."/>
        </authorList>
    </citation>
    <scope>NUCLEOTIDE SEQUENCE</scope>
    <source>
        <strain evidence="2">GVMAG-M-3300027736-24</strain>
    </source>
</reference>
<dbReference type="AlphaFoldDB" id="A0A6C0JLI8"/>
<evidence type="ECO:0000256" key="1">
    <source>
        <dbReference type="SAM" id="MobiDB-lite"/>
    </source>
</evidence>